<accession>A0A0B2XGX5</accession>
<protein>
    <recommendedName>
        <fullName evidence="1">Heterokaryon incompatibility domain-containing protein</fullName>
    </recommendedName>
</protein>
<proteinExistence type="predicted"/>
<dbReference type="GeneID" id="23633021"/>
<evidence type="ECO:0000313" key="2">
    <source>
        <dbReference type="EMBL" id="KHO10812.1"/>
    </source>
</evidence>
<keyword evidence="3" id="KW-1185">Reference proteome</keyword>
<dbReference type="AlphaFoldDB" id="A0A0B2XGX5"/>
<dbReference type="RefSeq" id="XP_011410790.1">
    <property type="nucleotide sequence ID" value="XM_011412488.1"/>
</dbReference>
<comment type="caution">
    <text evidence="2">The sequence shown here is derived from an EMBL/GenBank/DDBJ whole genome shotgun (WGS) entry which is preliminary data.</text>
</comment>
<dbReference type="Proteomes" id="UP000002498">
    <property type="component" value="Unassembled WGS sequence"/>
</dbReference>
<gene>
    <name evidence="2" type="ORF">MAA_11573</name>
</gene>
<dbReference type="HOGENOM" id="CLU_341011_0_0_1"/>
<reference evidence="2 3" key="1">
    <citation type="journal article" date="2011" name="PLoS Genet.">
        <title>Genome sequencing and comparative transcriptomics of the model entomopathogenic fungi Metarhizium anisopliae and M. acridum.</title>
        <authorList>
            <person name="Gao Q."/>
            <person name="Jin K."/>
            <person name="Ying S.H."/>
            <person name="Zhang Y."/>
            <person name="Xiao G."/>
            <person name="Shang Y."/>
            <person name="Duan Z."/>
            <person name="Hu X."/>
            <person name="Xie X.Q."/>
            <person name="Zhou G."/>
            <person name="Peng G."/>
            <person name="Luo Z."/>
            <person name="Huang W."/>
            <person name="Wang B."/>
            <person name="Fang W."/>
            <person name="Wang S."/>
            <person name="Zhong Y."/>
            <person name="Ma L.J."/>
            <person name="St Leger R.J."/>
            <person name="Zhao G.P."/>
            <person name="Pei Y."/>
            <person name="Feng M.G."/>
            <person name="Xia Y."/>
            <person name="Wang C."/>
        </authorList>
    </citation>
    <scope>NUCLEOTIDE SEQUENCE [LARGE SCALE GENOMIC DNA]</scope>
    <source>
        <strain evidence="3">ARSEF 23 / ATCC MYA-3075</strain>
    </source>
</reference>
<evidence type="ECO:0000313" key="3">
    <source>
        <dbReference type="Proteomes" id="UP000002498"/>
    </source>
</evidence>
<dbReference type="EMBL" id="ADNJ02000010">
    <property type="protein sequence ID" value="KHO10812.1"/>
    <property type="molecule type" value="Genomic_DNA"/>
</dbReference>
<dbReference type="PANTHER" id="PTHR33112">
    <property type="entry name" value="DOMAIN PROTEIN, PUTATIVE-RELATED"/>
    <property type="match status" value="1"/>
</dbReference>
<reference evidence="2 3" key="2">
    <citation type="journal article" date="2014" name="Proc. Natl. Acad. Sci. U.S.A.">
        <title>Trajectory and genomic determinants of fungal-pathogen speciation and host adaptation.</title>
        <authorList>
            <person name="Hu X."/>
            <person name="Xiao G."/>
            <person name="Zheng P."/>
            <person name="Shang Y."/>
            <person name="Su Y."/>
            <person name="Zhang X."/>
            <person name="Liu X."/>
            <person name="Zhan S."/>
            <person name="St Leger R.J."/>
            <person name="Wang C."/>
        </authorList>
    </citation>
    <scope>GENOME REANNOTATION</scope>
    <source>
        <strain evidence="3">ARSEF 23 / ATCC MYA-3075</strain>
    </source>
</reference>
<evidence type="ECO:0000259" key="1">
    <source>
        <dbReference type="Pfam" id="PF06985"/>
    </source>
</evidence>
<organism evidence="2 3">
    <name type="scientific">Metarhizium robertsii (strain ARSEF 23 / ATCC MYA-3075)</name>
    <name type="common">Metarhizium anisopliae (strain ARSEF 23)</name>
    <dbReference type="NCBI Taxonomy" id="655844"/>
    <lineage>
        <taxon>Eukaryota</taxon>
        <taxon>Fungi</taxon>
        <taxon>Dikarya</taxon>
        <taxon>Ascomycota</taxon>
        <taxon>Pezizomycotina</taxon>
        <taxon>Sordariomycetes</taxon>
        <taxon>Hypocreomycetidae</taxon>
        <taxon>Hypocreales</taxon>
        <taxon>Clavicipitaceae</taxon>
        <taxon>Metarhizium</taxon>
    </lineage>
</organism>
<feature type="domain" description="Heterokaryon incompatibility" evidence="1">
    <location>
        <begin position="9"/>
        <end position="154"/>
    </location>
</feature>
<dbReference type="Pfam" id="PF06985">
    <property type="entry name" value="HET"/>
    <property type="match status" value="1"/>
</dbReference>
<dbReference type="OrthoDB" id="10266018at2759"/>
<dbReference type="InterPro" id="IPR010730">
    <property type="entry name" value="HET"/>
</dbReference>
<dbReference type="KEGG" id="maj:MAA_11573"/>
<dbReference type="PANTHER" id="PTHR33112:SF12">
    <property type="entry name" value="HETEROKARYON INCOMPATIBILITY DOMAIN-CONTAINING PROTEIN"/>
    <property type="match status" value="1"/>
</dbReference>
<name>A0A0B2XGX5_METRA</name>
<sequence>MEPSVAVGYVALSYTWGEVIPVRPKFHKQMAANNGNTCIPLPKKLPGTIAAAIKLASDIGIEYLWVDSICIDQEDSFEKQVQLANMAEIYGRATVCLVVVAADNMDFGLPGFSNRRTRDAQLPLYVWDYTLGCGLEHPSNIIEKTYWNTRGWTFPHMLLDCHDNFASLFHLYIQCVAKYTSRSLGRASDGLNALQGVLGPLERHFGSIILMGLPKMLLASALVCDVRDDGTLRRRYRTQDPTELKYPRLPSWTLAPWEGSIHVSIVSDLPMEAGFVTLFAHEKLQGNPQRYLAGILPMVARVVVWPTSEHQPAGPGRYPGRNLFWVPMCDIRDKDRDVTDGSEGVCKFNSAYNNITLHYCDGSRDTVVKLGSENVPSIARKSKQKVQIPFGPPRPATRRDEFSCGFKCQGHILAPTRKLVAVVKYIKFESSAMYQNVVIYYNDSVDSDNLAAAMALMRAMETRPNTRLLWIVEPRQVSFGLSPTKEQQDECEKVVKKHFPTRGNPWKILFGGLLSESDLNGIEELTPIGVTCMARWSKASVEIFMDLESLDEIENPVNLNFHYKEELAARSVEELMSYQDIMNKPFAQRVESLRGWYRRCIERAETRPENHGSSVRPLDFNSLCDAIQTAGSVRFFGGASLTILQRFIQRGVASNVRCHLQVGSYDPSANLFPNQFNISLNPKAARFVFDHFTEFSDFAVVPSHAAQSTKYSLAGLKHEGGRCLERRVLGFNCHEDPLKIAEKQVTIEKDYPNRACTMPDLTAFLCALIPNFNGSTLGYAQVDDDNGALIFRRESSGIPMYDIMDNRTLKETEVVATLSSLAAGKDMPELVL</sequence>